<evidence type="ECO:0000256" key="1">
    <source>
        <dbReference type="PIRSR" id="PIRSR601310-1"/>
    </source>
</evidence>
<dbReference type="PANTHER" id="PTHR47670:SF1">
    <property type="entry name" value="ADENYLYLSULFATASE HINT3"/>
    <property type="match status" value="1"/>
</dbReference>
<gene>
    <name evidence="5" type="ORF">CJ255_18085</name>
</gene>
<proteinExistence type="predicted"/>
<accession>A0A2A6RFI8</accession>
<dbReference type="OrthoDB" id="9784774at2"/>
<evidence type="ECO:0000256" key="3">
    <source>
        <dbReference type="PROSITE-ProRule" id="PRU00464"/>
    </source>
</evidence>
<protein>
    <submittedName>
        <fullName evidence="5">HIT family protein</fullName>
    </submittedName>
</protein>
<dbReference type="InterPro" id="IPR001310">
    <property type="entry name" value="Histidine_triad_HIT"/>
</dbReference>
<evidence type="ECO:0000259" key="4">
    <source>
        <dbReference type="PROSITE" id="PS51084"/>
    </source>
</evidence>
<dbReference type="GO" id="GO:0009150">
    <property type="term" value="P:purine ribonucleotide metabolic process"/>
    <property type="evidence" value="ECO:0007669"/>
    <property type="project" value="TreeGrafter"/>
</dbReference>
<dbReference type="InterPro" id="IPR036265">
    <property type="entry name" value="HIT-like_sf"/>
</dbReference>
<dbReference type="InterPro" id="IPR019808">
    <property type="entry name" value="Histidine_triad_CS"/>
</dbReference>
<dbReference type="CDD" id="cd01277">
    <property type="entry name" value="HINT_subgroup"/>
    <property type="match status" value="1"/>
</dbReference>
<keyword evidence="6" id="KW-1185">Reference proteome</keyword>
<dbReference type="InterPro" id="IPR039384">
    <property type="entry name" value="HINT"/>
</dbReference>
<dbReference type="GO" id="GO:0006790">
    <property type="term" value="P:sulfur compound metabolic process"/>
    <property type="evidence" value="ECO:0007669"/>
    <property type="project" value="TreeGrafter"/>
</dbReference>
<dbReference type="InterPro" id="IPR011146">
    <property type="entry name" value="HIT-like"/>
</dbReference>
<organism evidence="5 6">
    <name type="scientific">Candidatus Viridilinea mediisalina</name>
    <dbReference type="NCBI Taxonomy" id="2024553"/>
    <lineage>
        <taxon>Bacteria</taxon>
        <taxon>Bacillati</taxon>
        <taxon>Chloroflexota</taxon>
        <taxon>Chloroflexia</taxon>
        <taxon>Chloroflexales</taxon>
        <taxon>Chloroflexineae</taxon>
        <taxon>Oscillochloridaceae</taxon>
        <taxon>Candidatus Viridilinea</taxon>
    </lineage>
</organism>
<dbReference type="PRINTS" id="PR00332">
    <property type="entry name" value="HISTRIAD"/>
</dbReference>
<dbReference type="RefSeq" id="WP_097645499.1">
    <property type="nucleotide sequence ID" value="NZ_NQWI01000121.1"/>
</dbReference>
<comment type="caution">
    <text evidence="5">The sequence shown here is derived from an EMBL/GenBank/DDBJ whole genome shotgun (WGS) entry which is preliminary data.</text>
</comment>
<dbReference type="Gene3D" id="3.30.428.10">
    <property type="entry name" value="HIT-like"/>
    <property type="match status" value="1"/>
</dbReference>
<dbReference type="Pfam" id="PF01230">
    <property type="entry name" value="HIT"/>
    <property type="match status" value="1"/>
</dbReference>
<feature type="active site" description="Tele-AMP-histidine intermediate" evidence="1">
    <location>
        <position position="98"/>
    </location>
</feature>
<dbReference type="Proteomes" id="UP000220527">
    <property type="component" value="Unassembled WGS sequence"/>
</dbReference>
<dbReference type="EMBL" id="NQWI01000121">
    <property type="protein sequence ID" value="PDW01645.1"/>
    <property type="molecule type" value="Genomic_DNA"/>
</dbReference>
<dbReference type="SUPFAM" id="SSF54197">
    <property type="entry name" value="HIT-like"/>
    <property type="match status" value="1"/>
</dbReference>
<dbReference type="GO" id="GO:0047627">
    <property type="term" value="F:adenylylsulfatase activity"/>
    <property type="evidence" value="ECO:0007669"/>
    <property type="project" value="TreeGrafter"/>
</dbReference>
<evidence type="ECO:0000256" key="2">
    <source>
        <dbReference type="PIRSR" id="PIRSR601310-3"/>
    </source>
</evidence>
<feature type="domain" description="HIT" evidence="4">
    <location>
        <begin position="4"/>
        <end position="111"/>
    </location>
</feature>
<sequence>MASIFSRIVSGEIPAAKLYEDDLTLAFLDINPASRGHVLVICKEELPALLDLPPELVAAVAQTVQRVARAINAALQPDGFNVIQNNGAAAGQTVFHYHVHIIPRWNGDQALIPWKAGQISASEQAELVALVQAQLG</sequence>
<reference evidence="6" key="1">
    <citation type="submission" date="2017-08" db="EMBL/GenBank/DDBJ databases">
        <authorList>
            <person name="Grouzdev D.S."/>
            <person name="Gaisin V.A."/>
            <person name="Rysina M.S."/>
            <person name="Gorlenko V.M."/>
        </authorList>
    </citation>
    <scope>NUCLEOTIDE SEQUENCE [LARGE SCALE GENOMIC DNA]</scope>
    <source>
        <strain evidence="6">Kir15-3F</strain>
    </source>
</reference>
<name>A0A2A6RFI8_9CHLR</name>
<dbReference type="PANTHER" id="PTHR47670">
    <property type="entry name" value="ADENYLYLSULFATASE HINT3"/>
    <property type="match status" value="1"/>
</dbReference>
<dbReference type="PROSITE" id="PS00892">
    <property type="entry name" value="HIT_1"/>
    <property type="match status" value="1"/>
</dbReference>
<dbReference type="PROSITE" id="PS51084">
    <property type="entry name" value="HIT_2"/>
    <property type="match status" value="1"/>
</dbReference>
<evidence type="ECO:0000313" key="5">
    <source>
        <dbReference type="EMBL" id="PDW01645.1"/>
    </source>
</evidence>
<dbReference type="AlphaFoldDB" id="A0A2A6RFI8"/>
<feature type="short sequence motif" description="Histidine triad motif" evidence="2 3">
    <location>
        <begin position="96"/>
        <end position="100"/>
    </location>
</feature>
<evidence type="ECO:0000313" key="6">
    <source>
        <dbReference type="Proteomes" id="UP000220527"/>
    </source>
</evidence>